<proteinExistence type="predicted"/>
<evidence type="ECO:0000313" key="2">
    <source>
        <dbReference type="Proteomes" id="UP001065047"/>
    </source>
</evidence>
<gene>
    <name evidence="1" type="ORF">AA14337_1275</name>
</gene>
<sequence length="49" mass="5351">MSGLRGGISFSYAPKMVLRMRWTGSVPIGRFSWVKGVSMVILYAAADTV</sequence>
<comment type="caution">
    <text evidence="1">The sequence shown here is derived from an EMBL/GenBank/DDBJ whole genome shotgun (WGS) entry which is preliminary data.</text>
</comment>
<dbReference type="Proteomes" id="UP001065047">
    <property type="component" value="Unassembled WGS sequence"/>
</dbReference>
<accession>A0ABQ0PRM2</accession>
<evidence type="ECO:0000313" key="1">
    <source>
        <dbReference type="EMBL" id="GBQ78853.1"/>
    </source>
</evidence>
<reference evidence="1" key="1">
    <citation type="submission" date="2013-04" db="EMBL/GenBank/DDBJ databases">
        <title>The genome sequencing project of 58 acetic acid bacteria.</title>
        <authorList>
            <person name="Okamoto-Kainuma A."/>
            <person name="Ishikawa M."/>
            <person name="Umino S."/>
            <person name="Koizumi Y."/>
            <person name="Shiwa Y."/>
            <person name="Yoshikawa H."/>
            <person name="Matsutani M."/>
            <person name="Matsushita K."/>
        </authorList>
    </citation>
    <scope>NUCLEOTIDE SEQUENCE</scope>
    <source>
        <strain evidence="1">DSM 14337</strain>
    </source>
</reference>
<name>A0ABQ0PRM2_9PROT</name>
<organism evidence="1 2">
    <name type="scientific">Acetobacter malorum DSM 14337</name>
    <dbReference type="NCBI Taxonomy" id="1307910"/>
    <lineage>
        <taxon>Bacteria</taxon>
        <taxon>Pseudomonadati</taxon>
        <taxon>Pseudomonadota</taxon>
        <taxon>Alphaproteobacteria</taxon>
        <taxon>Acetobacterales</taxon>
        <taxon>Acetobacteraceae</taxon>
        <taxon>Acetobacter</taxon>
    </lineage>
</organism>
<protein>
    <submittedName>
        <fullName evidence="1">Uncharacterized protein</fullName>
    </submittedName>
</protein>
<dbReference type="EMBL" id="BAPF01000018">
    <property type="protein sequence ID" value="GBQ78853.1"/>
    <property type="molecule type" value="Genomic_DNA"/>
</dbReference>
<keyword evidence="2" id="KW-1185">Reference proteome</keyword>